<dbReference type="InterPro" id="IPR046715">
    <property type="entry name" value="DUF6607"/>
</dbReference>
<dbReference type="Pfam" id="PF20311">
    <property type="entry name" value="DUF6607"/>
    <property type="match status" value="1"/>
</dbReference>
<dbReference type="EMBL" id="CP120682">
    <property type="protein sequence ID" value="WKN34950.1"/>
    <property type="molecule type" value="Genomic_DNA"/>
</dbReference>
<reference evidence="1" key="2">
    <citation type="journal article" date="2024" name="Antonie Van Leeuwenhoek">
        <title>Roseihalotalea indica gen. nov., sp. nov., a halophilic Bacteroidetes from mesopelagic Southwest Indian Ocean with higher carbohydrate metabolic potential.</title>
        <authorList>
            <person name="Chen B."/>
            <person name="Zhang M."/>
            <person name="Lin D."/>
            <person name="Ye J."/>
            <person name="Tang K."/>
        </authorList>
    </citation>
    <scope>NUCLEOTIDE SEQUENCE</scope>
    <source>
        <strain evidence="1">TK19036</strain>
    </source>
</reference>
<accession>A0AA49GLU3</accession>
<gene>
    <name evidence="1" type="ORF">K4G66_21475</name>
</gene>
<name>A0AA49GLU3_9BACT</name>
<protein>
    <submittedName>
        <fullName evidence="1">Uncharacterized protein</fullName>
    </submittedName>
</protein>
<organism evidence="1">
    <name type="scientific">Roseihalotalea indica</name>
    <dbReference type="NCBI Taxonomy" id="2867963"/>
    <lineage>
        <taxon>Bacteria</taxon>
        <taxon>Pseudomonadati</taxon>
        <taxon>Bacteroidota</taxon>
        <taxon>Cytophagia</taxon>
        <taxon>Cytophagales</taxon>
        <taxon>Catalimonadaceae</taxon>
        <taxon>Roseihalotalea</taxon>
    </lineage>
</organism>
<evidence type="ECO:0000313" key="1">
    <source>
        <dbReference type="EMBL" id="WKN34950.1"/>
    </source>
</evidence>
<proteinExistence type="predicted"/>
<reference evidence="1" key="1">
    <citation type="journal article" date="2023" name="Comput. Struct. Biotechnol. J.">
        <title>Discovery of a novel marine Bacteroidetes with a rich repertoire of carbohydrate-active enzymes.</title>
        <authorList>
            <person name="Chen B."/>
            <person name="Liu G."/>
            <person name="Chen Q."/>
            <person name="Wang H."/>
            <person name="Liu L."/>
            <person name="Tang K."/>
        </authorList>
    </citation>
    <scope>NUCLEOTIDE SEQUENCE</scope>
    <source>
        <strain evidence="1">TK19036</strain>
    </source>
</reference>
<dbReference type="AlphaFoldDB" id="A0AA49GLU3"/>
<sequence>MKTLFSLPLFLVSSLFVFGQKKQDVESIKAMCGCYEVSFQYAETFSPSAKYEFHDRYTASALEWVGLVAEEKNKLSLQHILVMHDTMTIKHWRQDWVFENQDLYTFQGDQVWNYETLPTDDVQGQWTQKVYQVDDAPRYEGSATWIHADGKHYWESTVNAPLPRREYTHRDDYNIMQRTNRHEITAEGHVHDQDNAKIKRVGEKERVLAYEKGINTYKKVDDQRCQAAAHWWQKNEAFWADVRTVWSEIFDRHQTLQLETKVNEQRLYEVLFPLNDELMAGGTYDSEAALPRIREVIEAYVIPSSDVAAGK</sequence>